<dbReference type="AlphaFoldDB" id="A0A5J5GNH8"/>
<dbReference type="SUPFAM" id="SSF88713">
    <property type="entry name" value="Glycoside hydrolase/deacetylase"/>
    <property type="match status" value="1"/>
</dbReference>
<dbReference type="GO" id="GO:0005975">
    <property type="term" value="P:carbohydrate metabolic process"/>
    <property type="evidence" value="ECO:0007669"/>
    <property type="project" value="InterPro"/>
</dbReference>
<organism evidence="2 3">
    <name type="scientific">Histidinibacterium aquaticum</name>
    <dbReference type="NCBI Taxonomy" id="2613962"/>
    <lineage>
        <taxon>Bacteria</taxon>
        <taxon>Pseudomonadati</taxon>
        <taxon>Pseudomonadota</taxon>
        <taxon>Alphaproteobacteria</taxon>
        <taxon>Rhodobacterales</taxon>
        <taxon>Paracoccaceae</taxon>
        <taxon>Histidinibacterium</taxon>
    </lineage>
</organism>
<feature type="compositionally biased region" description="Low complexity" evidence="1">
    <location>
        <begin position="75"/>
        <end position="91"/>
    </location>
</feature>
<feature type="compositionally biased region" description="Low complexity" evidence="1">
    <location>
        <begin position="220"/>
        <end position="235"/>
    </location>
</feature>
<keyword evidence="3" id="KW-1185">Reference proteome</keyword>
<dbReference type="EMBL" id="VYQE01000002">
    <property type="protein sequence ID" value="KAA9009128.1"/>
    <property type="molecule type" value="Genomic_DNA"/>
</dbReference>
<feature type="compositionally biased region" description="Low complexity" evidence="1">
    <location>
        <begin position="128"/>
        <end position="173"/>
    </location>
</feature>
<feature type="compositionally biased region" description="Acidic residues" evidence="1">
    <location>
        <begin position="379"/>
        <end position="391"/>
    </location>
</feature>
<dbReference type="InterPro" id="IPR006837">
    <property type="entry name" value="Divergent_DAC"/>
</dbReference>
<comment type="caution">
    <text evidence="2">The sequence shown here is derived from an EMBL/GenBank/DDBJ whole genome shotgun (WGS) entry which is preliminary data.</text>
</comment>
<sequence length="616" mass="62132">MVRGILSGAIWGILVAGISLAMASLLAEQPPGREAPAAPQVESPELSDGAEASGDGAVAVPDEGEPPVATEAPRTEQPAEGEGTQETGATEPADRPEPGDEAEAPAQVEPGGPAPEVTTAETDAVGRPPASTAPTAPESDTEPSVASEPAAARPEPASEAEAPAAVAEGGSPPDVSAEESDPVETSAAAEAPRSPEPESPPEVAGGQAAERPEAGDTADAPGEVAEGGEAPAVAATESDPVLPPPPTRSPQTPEAENDLTVATEPPTDPSPSESPTETAQAPAPSGEEPPTIEAVGDAAVSPETPEQPAETAEAPSAPRTPRIPEAPLPEASGDTPQFVEILPEGETPDTEPQTERSRFQLSSETGSTLPGEPASSPEASEEGEPSEEDEDRTALERYAAATPSGEGPRVGIVLMDEGGLPGAAEALAAMPMPVTVAIDPADPEAPAKARAYRAAGAEIGVLAEIPAGATPQDIEVIIEAVFRTVPEAAMLVDTGSAGLSGGDALEQIMTALSAEGRGYITKAQGLGTALRFAETAGVPAAEVSRDLDAEGQEARVIRRFLEQAAFRARQEDTGTIVLARMRPDTISALILWGTAMQDGDIVPGPASALLLPQLSD</sequence>
<accession>A0A5J5GNH8</accession>
<dbReference type="RefSeq" id="WP_150444661.1">
    <property type="nucleotide sequence ID" value="NZ_VYQE01000002.1"/>
</dbReference>
<dbReference type="CDD" id="cd10936">
    <property type="entry name" value="CE4_DAC2"/>
    <property type="match status" value="1"/>
</dbReference>
<feature type="compositionally biased region" description="Low complexity" evidence="1">
    <location>
        <begin position="301"/>
        <end position="320"/>
    </location>
</feature>
<dbReference type="InterPro" id="IPR011330">
    <property type="entry name" value="Glyco_hydro/deAcase_b/a-brl"/>
</dbReference>
<name>A0A5J5GNH8_9RHOB</name>
<dbReference type="Gene3D" id="3.20.20.370">
    <property type="entry name" value="Glycoside hydrolase/deacetylase"/>
    <property type="match status" value="1"/>
</dbReference>
<evidence type="ECO:0008006" key="4">
    <source>
        <dbReference type="Google" id="ProtNLM"/>
    </source>
</evidence>
<reference evidence="2 3" key="1">
    <citation type="submission" date="2019-09" db="EMBL/GenBank/DDBJ databases">
        <authorList>
            <person name="Park J.-S."/>
            <person name="Choi H.-J."/>
        </authorList>
    </citation>
    <scope>NUCLEOTIDE SEQUENCE [LARGE SCALE GENOMIC DNA]</scope>
    <source>
        <strain evidence="2 3">176SS1-4</strain>
    </source>
</reference>
<evidence type="ECO:0000313" key="3">
    <source>
        <dbReference type="Proteomes" id="UP000326554"/>
    </source>
</evidence>
<protein>
    <recommendedName>
        <fullName evidence="4">Divergent polysaccharide deacetylase family protein</fullName>
    </recommendedName>
</protein>
<gene>
    <name evidence="2" type="ORF">F3S47_07695</name>
</gene>
<proteinExistence type="predicted"/>
<feature type="compositionally biased region" description="Polar residues" evidence="1">
    <location>
        <begin position="359"/>
        <end position="368"/>
    </location>
</feature>
<evidence type="ECO:0000256" key="1">
    <source>
        <dbReference type="SAM" id="MobiDB-lite"/>
    </source>
</evidence>
<dbReference type="Pfam" id="PF04748">
    <property type="entry name" value="Polysacc_deac_2"/>
    <property type="match status" value="1"/>
</dbReference>
<dbReference type="Proteomes" id="UP000326554">
    <property type="component" value="Unassembled WGS sequence"/>
</dbReference>
<feature type="region of interest" description="Disordered" evidence="1">
    <location>
        <begin position="31"/>
        <end position="393"/>
    </location>
</feature>
<evidence type="ECO:0000313" key="2">
    <source>
        <dbReference type="EMBL" id="KAA9009128.1"/>
    </source>
</evidence>